<evidence type="ECO:0000313" key="2">
    <source>
        <dbReference type="EMBL" id="NER29818.1"/>
    </source>
</evidence>
<feature type="transmembrane region" description="Helical" evidence="1">
    <location>
        <begin position="67"/>
        <end position="88"/>
    </location>
</feature>
<dbReference type="AlphaFoldDB" id="A0A6B3NKQ1"/>
<proteinExistence type="predicted"/>
<dbReference type="EMBL" id="JAAHFQ010000436">
    <property type="protein sequence ID" value="NER29818.1"/>
    <property type="molecule type" value="Genomic_DNA"/>
</dbReference>
<feature type="transmembrane region" description="Helical" evidence="1">
    <location>
        <begin position="43"/>
        <end position="61"/>
    </location>
</feature>
<name>A0A6B3NKQ1_9CYAN</name>
<reference evidence="2" key="1">
    <citation type="submission" date="2019-11" db="EMBL/GenBank/DDBJ databases">
        <title>Genomic insights into an expanded diversity of filamentous marine cyanobacteria reveals the extraordinary biosynthetic potential of Moorea and Okeania.</title>
        <authorList>
            <person name="Ferreira Leao T."/>
            <person name="Wang M."/>
            <person name="Moss N."/>
            <person name="Da Silva R."/>
            <person name="Sanders J."/>
            <person name="Nurk S."/>
            <person name="Gurevich A."/>
            <person name="Humphrey G."/>
            <person name="Reher R."/>
            <person name="Zhu Q."/>
            <person name="Belda-Ferre P."/>
            <person name="Glukhov E."/>
            <person name="Rex R."/>
            <person name="Dorrestein P.C."/>
            <person name="Knight R."/>
            <person name="Pevzner P."/>
            <person name="Gerwick W.H."/>
            <person name="Gerwick L."/>
        </authorList>
    </citation>
    <scope>NUCLEOTIDE SEQUENCE</scope>
    <source>
        <strain evidence="2">SIO1C4</strain>
    </source>
</reference>
<keyword evidence="1" id="KW-0472">Membrane</keyword>
<keyword evidence="1" id="KW-1133">Transmembrane helix</keyword>
<gene>
    <name evidence="2" type="ORF">F6J89_19915</name>
</gene>
<sequence length="215" mass="24596">MQPDLQGLEITKGELKHCSGISVDSIYRPPTPRKFLSEITKTLLIIILICFSGFIFAQIFIEQLPSLVALHTVAAVGLLLNDLLKIYFTKKYRNLVRLFQDAKRYNSVIKAIDINDQIEAVGNSEVRLRNRGRVIEALKLTREDIIRAVKTERILRDNENFIKFNSDLFDSNLMALTALQVNDEASEHGRLLNEALQIVVDVQEEMRQLQSQRLS</sequence>
<evidence type="ECO:0000256" key="1">
    <source>
        <dbReference type="SAM" id="Phobius"/>
    </source>
</evidence>
<keyword evidence="1" id="KW-0812">Transmembrane</keyword>
<accession>A0A6B3NKQ1</accession>
<protein>
    <submittedName>
        <fullName evidence="2">Uncharacterized protein</fullName>
    </submittedName>
</protein>
<comment type="caution">
    <text evidence="2">The sequence shown here is derived from an EMBL/GenBank/DDBJ whole genome shotgun (WGS) entry which is preliminary data.</text>
</comment>
<organism evidence="2">
    <name type="scientific">Symploca sp. SIO1C4</name>
    <dbReference type="NCBI Taxonomy" id="2607765"/>
    <lineage>
        <taxon>Bacteria</taxon>
        <taxon>Bacillati</taxon>
        <taxon>Cyanobacteriota</taxon>
        <taxon>Cyanophyceae</taxon>
        <taxon>Coleofasciculales</taxon>
        <taxon>Coleofasciculaceae</taxon>
        <taxon>Symploca</taxon>
    </lineage>
</organism>